<keyword evidence="1" id="KW-0472">Membrane</keyword>
<name>A0ABU2CLK4_9MICO</name>
<feature type="transmembrane region" description="Helical" evidence="1">
    <location>
        <begin position="91"/>
        <end position="111"/>
    </location>
</feature>
<gene>
    <name evidence="2" type="ORF">J2S48_001738</name>
</gene>
<dbReference type="EMBL" id="JAVDYE010000001">
    <property type="protein sequence ID" value="MDR7382223.1"/>
    <property type="molecule type" value="Genomic_DNA"/>
</dbReference>
<keyword evidence="1" id="KW-1133">Transmembrane helix</keyword>
<proteinExistence type="predicted"/>
<protein>
    <submittedName>
        <fullName evidence="2">Uncharacterized protein</fullName>
    </submittedName>
</protein>
<evidence type="ECO:0000313" key="2">
    <source>
        <dbReference type="EMBL" id="MDR7382223.1"/>
    </source>
</evidence>
<reference evidence="2 3" key="1">
    <citation type="submission" date="2023-07" db="EMBL/GenBank/DDBJ databases">
        <title>Sequencing the genomes of 1000 actinobacteria strains.</title>
        <authorList>
            <person name="Klenk H.-P."/>
        </authorList>
    </citation>
    <scope>NUCLEOTIDE SEQUENCE [LARGE SCALE GENOMIC DNA]</scope>
    <source>
        <strain evidence="2 3">DSM 45554</strain>
    </source>
</reference>
<accession>A0ABU2CLK4</accession>
<feature type="transmembrane region" description="Helical" evidence="1">
    <location>
        <begin position="142"/>
        <end position="165"/>
    </location>
</feature>
<comment type="caution">
    <text evidence="2">The sequence shown here is derived from an EMBL/GenBank/DDBJ whole genome shotgun (WGS) entry which is preliminary data.</text>
</comment>
<keyword evidence="1" id="KW-0812">Transmembrane</keyword>
<dbReference type="Proteomes" id="UP001183585">
    <property type="component" value="Unassembled WGS sequence"/>
</dbReference>
<sequence>MVALLNVFRAEVLIGLWLIRILARLFVRSWRNASPDPKHPFPWALSAQDRREAYENMMGLSYFGMSVLGVGGGLVFGVSARALGFPTILEFLGYLAVAAPCTVTLIAYFVVRHRLARIKDRSDGHESVGVAWEVDIENNPRVLIGASLSGLAASAILAFLLLIILPDPSTWVQSG</sequence>
<evidence type="ECO:0000313" key="3">
    <source>
        <dbReference type="Proteomes" id="UP001183585"/>
    </source>
</evidence>
<feature type="transmembrane region" description="Helical" evidence="1">
    <location>
        <begin position="60"/>
        <end position="79"/>
    </location>
</feature>
<dbReference type="RefSeq" id="WP_274998317.1">
    <property type="nucleotide sequence ID" value="NZ_JAJQQP010000027.1"/>
</dbReference>
<keyword evidence="3" id="KW-1185">Reference proteome</keyword>
<organism evidence="2 3">
    <name type="scientific">Promicromonospora iranensis</name>
    <dbReference type="NCBI Taxonomy" id="1105144"/>
    <lineage>
        <taxon>Bacteria</taxon>
        <taxon>Bacillati</taxon>
        <taxon>Actinomycetota</taxon>
        <taxon>Actinomycetes</taxon>
        <taxon>Micrococcales</taxon>
        <taxon>Promicromonosporaceae</taxon>
        <taxon>Promicromonospora</taxon>
    </lineage>
</organism>
<evidence type="ECO:0000256" key="1">
    <source>
        <dbReference type="SAM" id="Phobius"/>
    </source>
</evidence>